<accession>A0A3V4UXQ8</accession>
<feature type="transmembrane region" description="Helical" evidence="1">
    <location>
        <begin position="16"/>
        <end position="38"/>
    </location>
</feature>
<gene>
    <name evidence="2" type="ORF">ACH21_22850</name>
    <name evidence="4" type="ORF">F2V23_16805</name>
    <name evidence="5" type="ORF">F3E26_22395</name>
    <name evidence="3" type="ORF">XT48_14225</name>
</gene>
<dbReference type="EMBL" id="AAIBEK010000048">
    <property type="protein sequence ID" value="ECC3456712.1"/>
    <property type="molecule type" value="Genomic_DNA"/>
</dbReference>
<organism evidence="2">
    <name type="scientific">Salmonella enterica I</name>
    <dbReference type="NCBI Taxonomy" id="59201"/>
    <lineage>
        <taxon>Bacteria</taxon>
        <taxon>Pseudomonadati</taxon>
        <taxon>Pseudomonadota</taxon>
        <taxon>Gammaproteobacteria</taxon>
        <taxon>Enterobacterales</taxon>
        <taxon>Enterobacteriaceae</taxon>
        <taxon>Salmonella</taxon>
    </lineage>
</organism>
<sequence length="234" mass="27478">MNTNTKFDLWLIRVSYIAQVGLFFLTTFTIFYTVIPIYQNANLQESIAKKEIEYKQLQDKEKTLYLKLRKEYSRKYVVDAISQCSPTEILMHQPSEDDSKKSHDVRMKELKTLLNKDITSCFEKTFYSNPYIKELRDTDQQNILLKIKNLSPSITKLHEKYKAEFDDDSKLLNAGKEKSTRLKEVEDYLIGIGGYTENSKKDFENSYIESGAYDLVVRYGFEVNDLFSKTIRDN</sequence>
<evidence type="ECO:0000313" key="3">
    <source>
        <dbReference type="EMBL" id="ECH9794076.1"/>
    </source>
</evidence>
<evidence type="ECO:0000313" key="4">
    <source>
        <dbReference type="EMBL" id="ECV6116039.1"/>
    </source>
</evidence>
<evidence type="ECO:0000256" key="1">
    <source>
        <dbReference type="SAM" id="Phobius"/>
    </source>
</evidence>
<dbReference type="AlphaFoldDB" id="A0A3V4UXQ8"/>
<dbReference type="EMBL" id="AAKTRA010000013">
    <property type="protein sequence ID" value="ECV6116039.1"/>
    <property type="molecule type" value="Genomic_DNA"/>
</dbReference>
<reference evidence="2" key="1">
    <citation type="submission" date="2018-07" db="EMBL/GenBank/DDBJ databases">
        <authorList>
            <consortium name="GenomeTrakr network: Whole genome sequencing for foodborne pathogen traceback"/>
        </authorList>
    </citation>
    <scope>NUCLEOTIDE SEQUENCE</scope>
    <source>
        <strain evidence="3">NY-N13148</strain>
        <strain evidence="2">WAPHL_SAL-A00798</strain>
    </source>
</reference>
<protein>
    <submittedName>
        <fullName evidence="2">Uncharacterized protein</fullName>
    </submittedName>
</protein>
<keyword evidence="1" id="KW-1133">Transmembrane helix</keyword>
<reference evidence="4" key="2">
    <citation type="submission" date="2019-09" db="EMBL/GenBank/DDBJ databases">
        <authorList>
            <person name="Ashton P.M."/>
            <person name="Dallman T."/>
            <person name="Nair S."/>
            <person name="De Pinna E."/>
            <person name="Peters T."/>
            <person name="Grant K."/>
        </authorList>
    </citation>
    <scope>NUCLEOTIDE SEQUENCE</scope>
    <source>
        <strain evidence="4">801510</strain>
        <strain evidence="5">804072</strain>
    </source>
</reference>
<comment type="caution">
    <text evidence="2">The sequence shown here is derived from an EMBL/GenBank/DDBJ whole genome shotgun (WGS) entry which is preliminary data.</text>
</comment>
<keyword evidence="1" id="KW-0812">Transmembrane</keyword>
<evidence type="ECO:0000313" key="2">
    <source>
        <dbReference type="EMBL" id="ECC3456712.1"/>
    </source>
</evidence>
<evidence type="ECO:0000313" key="5">
    <source>
        <dbReference type="EMBL" id="ECV6298364.1"/>
    </source>
</evidence>
<name>A0A3V4UXQ8_SALET</name>
<proteinExistence type="predicted"/>
<dbReference type="EMBL" id="AAITSG010000007">
    <property type="protein sequence ID" value="ECH9794076.1"/>
    <property type="molecule type" value="Genomic_DNA"/>
</dbReference>
<keyword evidence="1" id="KW-0472">Membrane</keyword>
<dbReference type="EMBL" id="AAKTSM010000027">
    <property type="protein sequence ID" value="ECV6298364.1"/>
    <property type="molecule type" value="Genomic_DNA"/>
</dbReference>